<dbReference type="PANTHER" id="PTHR33946:SF4">
    <property type="entry name" value="COAGULATION FACTOR XI"/>
    <property type="match status" value="1"/>
</dbReference>
<evidence type="ECO:0000256" key="2">
    <source>
        <dbReference type="ARBA" id="ARBA00023157"/>
    </source>
</evidence>
<dbReference type="CDD" id="cd01100">
    <property type="entry name" value="APPLE_Factor_XI_like"/>
    <property type="match status" value="2"/>
</dbReference>
<gene>
    <name evidence="5" type="ORF">DYB25_008684</name>
    <name evidence="4" type="ORF">DYB36_005900</name>
</gene>
<dbReference type="Proteomes" id="UP000265427">
    <property type="component" value="Unassembled WGS sequence"/>
</dbReference>
<dbReference type="VEuPathDB" id="FungiDB:H257_02288"/>
<feature type="domain" description="Apple" evidence="3">
    <location>
        <begin position="253"/>
        <end position="324"/>
    </location>
</feature>
<dbReference type="InterPro" id="IPR003609">
    <property type="entry name" value="Pan_app"/>
</dbReference>
<keyword evidence="1" id="KW-0677">Repeat</keyword>
<name>A0A397ASG3_APHAT</name>
<evidence type="ECO:0000313" key="7">
    <source>
        <dbReference type="Proteomes" id="UP000266239"/>
    </source>
</evidence>
<sequence>MHHPWPFVVVAMAASAPDCGDDVLPELAQALSSCSTAAFGKPDVWNPFFTLVTELHKPESFVLADFCSNSLPGCADLVALSSNRSFDCSCWLYKATAINVYQDIPLLCPSMHPTRTLQLFTRNDKLVTVQGQALVASPRLTAFNQSFSFDMATHHIESNELCGHYCIEATPASPSTSHTLAITLTLAPCDNVNSNQQWQVQPYLNRVRHLNVLNACLSADPFATNYAIRVEPCESAFPAKQYFTTSAPYDDGCPTAEYDVDYPGFDLESRVLEQPSACCLSCNWHPTCRAYAWADGVCYFKSAFNTSSHAVPKPGVVSGAVTKCSTWSEAYDIVGMDVGSVKSPTKERCCDVCQATPTCRAMSWSNFQGGTCWLKSGYGDYQPAEGVWSAFVID</sequence>
<dbReference type="Gene3D" id="2.80.10.50">
    <property type="match status" value="1"/>
</dbReference>
<organism evidence="4 6">
    <name type="scientific">Aphanomyces astaci</name>
    <name type="common">Crayfish plague agent</name>
    <dbReference type="NCBI Taxonomy" id="112090"/>
    <lineage>
        <taxon>Eukaryota</taxon>
        <taxon>Sar</taxon>
        <taxon>Stramenopiles</taxon>
        <taxon>Oomycota</taxon>
        <taxon>Saprolegniomycetes</taxon>
        <taxon>Saprolegniales</taxon>
        <taxon>Verrucalvaceae</taxon>
        <taxon>Aphanomyces</taxon>
    </lineage>
</organism>
<dbReference type="SMART" id="SM00223">
    <property type="entry name" value="APPLE"/>
    <property type="match status" value="2"/>
</dbReference>
<evidence type="ECO:0000313" key="4">
    <source>
        <dbReference type="EMBL" id="RHY08639.1"/>
    </source>
</evidence>
<reference evidence="6 7" key="1">
    <citation type="submission" date="2018-08" db="EMBL/GenBank/DDBJ databases">
        <title>Aphanomyces genome sequencing and annotation.</title>
        <authorList>
            <person name="Minardi D."/>
            <person name="Oidtmann B."/>
            <person name="Van Der Giezen M."/>
            <person name="Studholme D.J."/>
        </authorList>
    </citation>
    <scope>NUCLEOTIDE SEQUENCE [LARGE SCALE GENOMIC DNA]</scope>
    <source>
        <strain evidence="4 6">Kv</strain>
        <strain evidence="5 7">Yx</strain>
    </source>
</reference>
<dbReference type="Gene3D" id="3.50.4.10">
    <property type="entry name" value="Hepatocyte Growth Factor"/>
    <property type="match status" value="2"/>
</dbReference>
<dbReference type="Pfam" id="PF00652">
    <property type="entry name" value="Ricin_B_lectin"/>
    <property type="match status" value="1"/>
</dbReference>
<dbReference type="Pfam" id="PF14295">
    <property type="entry name" value="PAN_4"/>
    <property type="match status" value="2"/>
</dbReference>
<dbReference type="Proteomes" id="UP000266239">
    <property type="component" value="Unassembled WGS sequence"/>
</dbReference>
<dbReference type="GO" id="GO:0006508">
    <property type="term" value="P:proteolysis"/>
    <property type="evidence" value="ECO:0007669"/>
    <property type="project" value="InterPro"/>
</dbReference>
<dbReference type="PANTHER" id="PTHR33946">
    <property type="match status" value="1"/>
</dbReference>
<keyword evidence="2" id="KW-1015">Disulfide bond</keyword>
<dbReference type="SUPFAM" id="SSF50370">
    <property type="entry name" value="Ricin B-like lectins"/>
    <property type="match status" value="1"/>
</dbReference>
<proteinExistence type="predicted"/>
<dbReference type="AlphaFoldDB" id="A0A397ASG3"/>
<comment type="caution">
    <text evidence="4">The sequence shown here is derived from an EMBL/GenBank/DDBJ whole genome shotgun (WGS) entry which is preliminary data.</text>
</comment>
<dbReference type="InterPro" id="IPR035992">
    <property type="entry name" value="Ricin_B-like_lectins"/>
</dbReference>
<dbReference type="EMBL" id="QUSZ01005684">
    <property type="protein sequence ID" value="RHY08639.1"/>
    <property type="molecule type" value="Genomic_DNA"/>
</dbReference>
<dbReference type="InterPro" id="IPR000772">
    <property type="entry name" value="Ricin_B_lectin"/>
</dbReference>
<dbReference type="InterPro" id="IPR000177">
    <property type="entry name" value="Apple"/>
</dbReference>
<evidence type="ECO:0000259" key="3">
    <source>
        <dbReference type="SMART" id="SM00223"/>
    </source>
</evidence>
<evidence type="ECO:0000256" key="1">
    <source>
        <dbReference type="ARBA" id="ARBA00022737"/>
    </source>
</evidence>
<evidence type="ECO:0000313" key="5">
    <source>
        <dbReference type="EMBL" id="RHY26345.1"/>
    </source>
</evidence>
<dbReference type="PROSITE" id="PS50231">
    <property type="entry name" value="RICIN_B_LECTIN"/>
    <property type="match status" value="1"/>
</dbReference>
<accession>A0A397ASG3</accession>
<evidence type="ECO:0000313" key="6">
    <source>
        <dbReference type="Proteomes" id="UP000265427"/>
    </source>
</evidence>
<dbReference type="EMBL" id="QUTA01002658">
    <property type="protein sequence ID" value="RHY26345.1"/>
    <property type="molecule type" value="Genomic_DNA"/>
</dbReference>
<protein>
    <recommendedName>
        <fullName evidence="3">Apple domain-containing protein</fullName>
    </recommendedName>
</protein>
<dbReference type="GO" id="GO:0005576">
    <property type="term" value="C:extracellular region"/>
    <property type="evidence" value="ECO:0007669"/>
    <property type="project" value="InterPro"/>
</dbReference>
<feature type="domain" description="Apple" evidence="3">
    <location>
        <begin position="328"/>
        <end position="394"/>
    </location>
</feature>